<accession>A0A0F7CLB1</accession>
<dbReference type="Gene3D" id="1.10.287.310">
    <property type="match status" value="1"/>
</dbReference>
<dbReference type="GeneID" id="25402046"/>
<dbReference type="STRING" id="1550241.MA03_07405"/>
<evidence type="ECO:0000256" key="2">
    <source>
        <dbReference type="ARBA" id="ARBA00022980"/>
    </source>
</evidence>
<protein>
    <recommendedName>
        <fullName evidence="4 5">Large ribosomal subunit protein uL29</fullName>
    </recommendedName>
</protein>
<dbReference type="PANTHER" id="PTHR10916">
    <property type="entry name" value="60S RIBOSOMAL PROTEIN L35/50S RIBOSOMAL PROTEIN L29"/>
    <property type="match status" value="1"/>
</dbReference>
<dbReference type="FunFam" id="1.10.287.310:FF:000001">
    <property type="entry name" value="50S ribosomal protein L29"/>
    <property type="match status" value="1"/>
</dbReference>
<reference evidence="6 7" key="1">
    <citation type="journal article" date="2015" name="Stand. Genomic Sci.">
        <title>Complete genome sequence of and proposal of Thermofilum uzonense sp. nov. a novel hyperthermophilic crenarchaeon and emended description of the genus Thermofilum.</title>
        <authorList>
            <person name="Toshchakov S.V."/>
            <person name="Korzhenkov A.A."/>
            <person name="Samarov N.I."/>
            <person name="Mazunin I.O."/>
            <person name="Mozhey O.I."/>
            <person name="Shmyr I.S."/>
            <person name="Derbikova K.S."/>
            <person name="Taranov E.A."/>
            <person name="Dominova I.N."/>
            <person name="Bonch-Osmolovskaya E.A."/>
            <person name="Patrushev M.V."/>
            <person name="Podosokorskaya O.A."/>
            <person name="Kublanov I.V."/>
        </authorList>
    </citation>
    <scope>NUCLEOTIDE SEQUENCE [LARGE SCALE GENOMIC DNA]</scope>
    <source>
        <strain evidence="6 7">1807-2</strain>
    </source>
</reference>
<gene>
    <name evidence="5" type="primary">rpl29</name>
    <name evidence="6" type="ORF">MA03_07405</name>
</gene>
<dbReference type="HOGENOM" id="CLU_158491_2_1_2"/>
<dbReference type="InterPro" id="IPR050063">
    <property type="entry name" value="Ribosomal_protein_uL29"/>
</dbReference>
<evidence type="ECO:0000313" key="6">
    <source>
        <dbReference type="EMBL" id="AKG39101.1"/>
    </source>
</evidence>
<evidence type="ECO:0000256" key="4">
    <source>
        <dbReference type="ARBA" id="ARBA00035204"/>
    </source>
</evidence>
<dbReference type="GO" id="GO:0003735">
    <property type="term" value="F:structural constituent of ribosome"/>
    <property type="evidence" value="ECO:0007669"/>
    <property type="project" value="InterPro"/>
</dbReference>
<dbReference type="PANTHER" id="PTHR10916:SF0">
    <property type="entry name" value="LARGE RIBOSOMAL SUBUNIT PROTEIN UL29C"/>
    <property type="match status" value="1"/>
</dbReference>
<dbReference type="Proteomes" id="UP000067434">
    <property type="component" value="Chromosome"/>
</dbReference>
<dbReference type="SUPFAM" id="SSF46561">
    <property type="entry name" value="Ribosomal protein L29 (L29p)"/>
    <property type="match status" value="1"/>
</dbReference>
<name>A0A0F7CLB1_9CREN</name>
<comment type="similarity">
    <text evidence="1 5">Belongs to the universal ribosomal protein uL29 family.</text>
</comment>
<sequence>MPKGLLSIKEIREMSPEDRRKKLAELRAELARLRTQAARGSLEKPSLIRKTRRTIAMILTVEREAAKAQKQ</sequence>
<dbReference type="HAMAP" id="MF_00374">
    <property type="entry name" value="Ribosomal_uL29"/>
    <property type="match status" value="1"/>
</dbReference>
<keyword evidence="2 5" id="KW-0689">Ribosomal protein</keyword>
<dbReference type="Pfam" id="PF00831">
    <property type="entry name" value="Ribosomal_L29"/>
    <property type="match status" value="1"/>
</dbReference>
<dbReference type="AlphaFoldDB" id="A0A0F7CLB1"/>
<organism evidence="6 7">
    <name type="scientific">Infirmifilum uzonense</name>
    <dbReference type="NCBI Taxonomy" id="1550241"/>
    <lineage>
        <taxon>Archaea</taxon>
        <taxon>Thermoproteota</taxon>
        <taxon>Thermoprotei</taxon>
        <taxon>Thermofilales</taxon>
        <taxon>Thermofilaceae</taxon>
        <taxon>Infirmifilum</taxon>
    </lineage>
</organism>
<evidence type="ECO:0000256" key="1">
    <source>
        <dbReference type="ARBA" id="ARBA00009254"/>
    </source>
</evidence>
<keyword evidence="3 5" id="KW-0687">Ribonucleoprotein</keyword>
<evidence type="ECO:0000256" key="3">
    <source>
        <dbReference type="ARBA" id="ARBA00023274"/>
    </source>
</evidence>
<evidence type="ECO:0000256" key="5">
    <source>
        <dbReference type="HAMAP-Rule" id="MF_00374"/>
    </source>
</evidence>
<dbReference type="NCBIfam" id="TIGR00012">
    <property type="entry name" value="L29"/>
    <property type="match status" value="1"/>
</dbReference>
<dbReference type="GO" id="GO:0022625">
    <property type="term" value="C:cytosolic large ribosomal subunit"/>
    <property type="evidence" value="ECO:0007669"/>
    <property type="project" value="TreeGrafter"/>
</dbReference>
<dbReference type="PATRIC" id="fig|1550241.5.peg.1531"/>
<dbReference type="KEGG" id="thf:MA03_07405"/>
<dbReference type="RefSeq" id="WP_052884640.1">
    <property type="nucleotide sequence ID" value="NZ_CP009961.1"/>
</dbReference>
<proteinExistence type="inferred from homology"/>
<dbReference type="EMBL" id="CP009961">
    <property type="protein sequence ID" value="AKG39101.1"/>
    <property type="molecule type" value="Genomic_DNA"/>
</dbReference>
<evidence type="ECO:0000313" key="7">
    <source>
        <dbReference type="Proteomes" id="UP000067434"/>
    </source>
</evidence>
<dbReference type="InterPro" id="IPR036049">
    <property type="entry name" value="Ribosomal_uL29_sf"/>
</dbReference>
<dbReference type="GO" id="GO:0006412">
    <property type="term" value="P:translation"/>
    <property type="evidence" value="ECO:0007669"/>
    <property type="project" value="UniProtKB-UniRule"/>
</dbReference>
<keyword evidence="7" id="KW-1185">Reference proteome</keyword>
<dbReference type="InterPro" id="IPR001854">
    <property type="entry name" value="Ribosomal_uL29"/>
</dbReference>